<dbReference type="Proteomes" id="UP000280668">
    <property type="component" value="Unassembled WGS sequence"/>
</dbReference>
<reference evidence="6 7" key="1">
    <citation type="submission" date="2018-11" db="EMBL/GenBank/DDBJ databases">
        <title>Sequencing the genomes of 1000 actinobacteria strains.</title>
        <authorList>
            <person name="Klenk H.-P."/>
        </authorList>
    </citation>
    <scope>NUCLEOTIDE SEQUENCE [LARGE SCALE GENOMIC DNA]</scope>
    <source>
        <strain evidence="6 7">DSM 11294</strain>
    </source>
</reference>
<keyword evidence="7" id="KW-1185">Reference proteome</keyword>
<evidence type="ECO:0000259" key="5">
    <source>
        <dbReference type="Pfam" id="PF08546"/>
    </source>
</evidence>
<dbReference type="EMBL" id="RKHK01000001">
    <property type="protein sequence ID" value="ROR72188.1"/>
    <property type="molecule type" value="Genomic_DNA"/>
</dbReference>
<evidence type="ECO:0000313" key="7">
    <source>
        <dbReference type="Proteomes" id="UP000280668"/>
    </source>
</evidence>
<dbReference type="InterPro" id="IPR013332">
    <property type="entry name" value="KPR_N"/>
</dbReference>
<dbReference type="InterPro" id="IPR050838">
    <property type="entry name" value="Ketopantoate_reductase"/>
</dbReference>
<evidence type="ECO:0000256" key="2">
    <source>
        <dbReference type="ARBA" id="ARBA00022857"/>
    </source>
</evidence>
<dbReference type="AlphaFoldDB" id="A0A3N2BAG9"/>
<accession>A0A3N2BAG9</accession>
<sequence>MSRMANRYVIIGAGAIGGGIGGLLAAQGTPVVLAARGEHLERMREHGLRIRMPDADVTVPVVAIAGPEEIELTPDDVLVLATKSHQAESALAAWADAPVGDGTAGSELPLLTALNGVSAELRALRWFRRVYGVCVWMPAVMLNPGEVILRCVPPRGLLHTARVPAELTTEEDRVLLAEIAQDWARAELEVPLPEDVMPWKYRKLLGNLGNAVQALLSSPDAGIVSAVRAEAEQIYAAAGVTLNSEADEKRFRSTLQTRPVPGAPETLGGSTWQSIARGNGTTEVDFLNGEIAAMAHRIGRTAPINSALARLTRQAGREGLSPGAITPEELAASLGVERA</sequence>
<gene>
    <name evidence="6" type="ORF">EDD31_0536</name>
</gene>
<keyword evidence="3" id="KW-0560">Oxidoreductase</keyword>
<evidence type="ECO:0000256" key="3">
    <source>
        <dbReference type="ARBA" id="ARBA00023002"/>
    </source>
</evidence>
<comment type="similarity">
    <text evidence="1">Belongs to the ketopantoate reductase family.</text>
</comment>
<dbReference type="Gene3D" id="3.40.50.720">
    <property type="entry name" value="NAD(P)-binding Rossmann-like Domain"/>
    <property type="match status" value="1"/>
</dbReference>
<evidence type="ECO:0000259" key="4">
    <source>
        <dbReference type="Pfam" id="PF02558"/>
    </source>
</evidence>
<organism evidence="6 7">
    <name type="scientific">Bogoriella caseilytica</name>
    <dbReference type="NCBI Taxonomy" id="56055"/>
    <lineage>
        <taxon>Bacteria</taxon>
        <taxon>Bacillati</taxon>
        <taxon>Actinomycetota</taxon>
        <taxon>Actinomycetes</taxon>
        <taxon>Micrococcales</taxon>
        <taxon>Bogoriellaceae</taxon>
        <taxon>Bogoriella</taxon>
    </lineage>
</organism>
<dbReference type="Pfam" id="PF02558">
    <property type="entry name" value="ApbA"/>
    <property type="match status" value="1"/>
</dbReference>
<keyword evidence="2" id="KW-0521">NADP</keyword>
<evidence type="ECO:0000313" key="6">
    <source>
        <dbReference type="EMBL" id="ROR72188.1"/>
    </source>
</evidence>
<dbReference type="Pfam" id="PF08546">
    <property type="entry name" value="ApbA_C"/>
    <property type="match status" value="1"/>
</dbReference>
<dbReference type="GO" id="GO:0050661">
    <property type="term" value="F:NADP binding"/>
    <property type="evidence" value="ECO:0007669"/>
    <property type="project" value="TreeGrafter"/>
</dbReference>
<feature type="domain" description="Ketopantoate reductase C-terminal" evidence="5">
    <location>
        <begin position="196"/>
        <end position="314"/>
    </location>
</feature>
<dbReference type="InterPro" id="IPR013328">
    <property type="entry name" value="6PGD_dom2"/>
</dbReference>
<name>A0A3N2BAG9_9MICO</name>
<comment type="caution">
    <text evidence="6">The sequence shown here is derived from an EMBL/GenBank/DDBJ whole genome shotgun (WGS) entry which is preliminary data.</text>
</comment>
<proteinExistence type="inferred from homology"/>
<dbReference type="InterPro" id="IPR008927">
    <property type="entry name" value="6-PGluconate_DH-like_C_sf"/>
</dbReference>
<dbReference type="InterPro" id="IPR036291">
    <property type="entry name" value="NAD(P)-bd_dom_sf"/>
</dbReference>
<dbReference type="SUPFAM" id="SSF51735">
    <property type="entry name" value="NAD(P)-binding Rossmann-fold domains"/>
    <property type="match status" value="1"/>
</dbReference>
<dbReference type="PANTHER" id="PTHR43765:SF2">
    <property type="entry name" value="2-DEHYDROPANTOATE 2-REDUCTASE"/>
    <property type="match status" value="1"/>
</dbReference>
<dbReference type="PANTHER" id="PTHR43765">
    <property type="entry name" value="2-DEHYDROPANTOATE 2-REDUCTASE-RELATED"/>
    <property type="match status" value="1"/>
</dbReference>
<dbReference type="SUPFAM" id="SSF48179">
    <property type="entry name" value="6-phosphogluconate dehydrogenase C-terminal domain-like"/>
    <property type="match status" value="1"/>
</dbReference>
<dbReference type="InterPro" id="IPR013752">
    <property type="entry name" value="KPA_reductase"/>
</dbReference>
<feature type="domain" description="Ketopantoate reductase N-terminal" evidence="4">
    <location>
        <begin position="9"/>
        <end position="149"/>
    </location>
</feature>
<dbReference type="Gene3D" id="1.10.1040.10">
    <property type="entry name" value="N-(1-d-carboxylethyl)-l-norvaline Dehydrogenase, domain 2"/>
    <property type="match status" value="1"/>
</dbReference>
<evidence type="ECO:0000256" key="1">
    <source>
        <dbReference type="ARBA" id="ARBA00007870"/>
    </source>
</evidence>
<dbReference type="GO" id="GO:0008677">
    <property type="term" value="F:2-dehydropantoate 2-reductase activity"/>
    <property type="evidence" value="ECO:0007669"/>
    <property type="project" value="TreeGrafter"/>
</dbReference>
<dbReference type="GO" id="GO:0005737">
    <property type="term" value="C:cytoplasm"/>
    <property type="evidence" value="ECO:0007669"/>
    <property type="project" value="TreeGrafter"/>
</dbReference>
<protein>
    <submittedName>
        <fullName evidence="6">2-dehydropantoate 2-reductase</fullName>
    </submittedName>
</protein>